<dbReference type="Gene3D" id="1.10.1040.10">
    <property type="entry name" value="N-(1-d-carboxylethyl)-l-norvaline Dehydrogenase, domain 2"/>
    <property type="match status" value="1"/>
</dbReference>
<evidence type="ECO:0000259" key="1">
    <source>
        <dbReference type="Pfam" id="PF09130"/>
    </source>
</evidence>
<proteinExistence type="predicted"/>
<dbReference type="SUPFAM" id="SSF48179">
    <property type="entry name" value="6-phosphogluconate dehydrogenase C-terminal domain-like"/>
    <property type="match status" value="1"/>
</dbReference>
<feature type="domain" description="Phosphogluconate dehydrogenase NAD-binding putative C-terminal" evidence="1">
    <location>
        <begin position="59"/>
        <end position="128"/>
    </location>
</feature>
<protein>
    <recommendedName>
        <fullName evidence="1">Phosphogluconate dehydrogenase NAD-binding putative C-terminal domain-containing protein</fullName>
    </recommendedName>
</protein>
<dbReference type="InterPro" id="IPR008927">
    <property type="entry name" value="6-PGluconate_DH-like_C_sf"/>
</dbReference>
<reference evidence="2 3" key="1">
    <citation type="submission" date="2016-10" db="EMBL/GenBank/DDBJ databases">
        <authorList>
            <person name="de Groot N.N."/>
        </authorList>
    </citation>
    <scope>NUCLEOTIDE SEQUENCE [LARGE SCALE GENOMIC DNA]</scope>
    <source>
        <strain evidence="2 3">CGMCC 1.7056</strain>
    </source>
</reference>
<evidence type="ECO:0000313" key="3">
    <source>
        <dbReference type="Proteomes" id="UP000198832"/>
    </source>
</evidence>
<evidence type="ECO:0000313" key="2">
    <source>
        <dbReference type="EMBL" id="SFC18093.1"/>
    </source>
</evidence>
<keyword evidence="3" id="KW-1185">Reference proteome</keyword>
<dbReference type="InterPro" id="IPR015814">
    <property type="entry name" value="Pgluconate_DH_NAD-bd_C"/>
</dbReference>
<organism evidence="2 3">
    <name type="scientific">Nocardioides terrae</name>
    <dbReference type="NCBI Taxonomy" id="574651"/>
    <lineage>
        <taxon>Bacteria</taxon>
        <taxon>Bacillati</taxon>
        <taxon>Actinomycetota</taxon>
        <taxon>Actinomycetes</taxon>
        <taxon>Propionibacteriales</taxon>
        <taxon>Nocardioidaceae</taxon>
        <taxon>Nocardioides</taxon>
    </lineage>
</organism>
<dbReference type="STRING" id="574651.SAMN04487968_104164"/>
<dbReference type="AlphaFoldDB" id="A0A1I1H9E4"/>
<dbReference type="EMBL" id="FOLB01000004">
    <property type="protein sequence ID" value="SFC18093.1"/>
    <property type="molecule type" value="Genomic_DNA"/>
</dbReference>
<dbReference type="Pfam" id="PF09130">
    <property type="entry name" value="DUF1932"/>
    <property type="match status" value="1"/>
</dbReference>
<accession>A0A1I1H9E4</accession>
<dbReference type="Proteomes" id="UP000198832">
    <property type="component" value="Unassembled WGS sequence"/>
</dbReference>
<dbReference type="InterPro" id="IPR013328">
    <property type="entry name" value="6PGD_dom2"/>
</dbReference>
<name>A0A1I1H9E4_9ACTN</name>
<sequence length="131" mass="13739">MPMAASGPGAERYAAIVGPLGADVQVVGTEIGDAATRKLLRSVFVKGLAAAVTESLAAARAAGLEDQTRAEIATELEAATAATVTRLEEGSRRHALRRSHEMEAAVEMLDGLDVPSRVSAASRDWLRDLIE</sequence>
<gene>
    <name evidence="2" type="ORF">SAMN04487968_104164</name>
</gene>